<dbReference type="InterPro" id="IPR001723">
    <property type="entry name" value="Nuclear_hrmn_rcpt"/>
</dbReference>
<keyword evidence="14" id="KW-1185">Reference proteome</keyword>
<evidence type="ECO:0000256" key="9">
    <source>
        <dbReference type="ARBA" id="ARBA00023170"/>
    </source>
</evidence>
<dbReference type="WBParaSite" id="SSTP_0001081300.1">
    <property type="protein sequence ID" value="SSTP_0001081300.1"/>
    <property type="gene ID" value="SSTP_0001081300"/>
</dbReference>
<dbReference type="GO" id="GO:0005634">
    <property type="term" value="C:nucleus"/>
    <property type="evidence" value="ECO:0007669"/>
    <property type="project" value="UniProtKB-SubCell"/>
</dbReference>
<reference evidence="15" key="1">
    <citation type="submission" date="2015-08" db="UniProtKB">
        <authorList>
            <consortium name="WormBaseParasite"/>
        </authorList>
    </citation>
    <scope>IDENTIFICATION</scope>
</reference>
<evidence type="ECO:0000256" key="10">
    <source>
        <dbReference type="ARBA" id="ARBA00023242"/>
    </source>
</evidence>
<dbReference type="FunFam" id="3.30.50.10:FF:000030">
    <property type="entry name" value="Nuclear Hormone Receptor family"/>
    <property type="match status" value="1"/>
</dbReference>
<name>A0A0K0EMX5_STRER</name>
<evidence type="ECO:0000313" key="14">
    <source>
        <dbReference type="Proteomes" id="UP000035681"/>
    </source>
</evidence>
<feature type="domain" description="Nuclear receptor" evidence="12">
    <location>
        <begin position="11"/>
        <end position="86"/>
    </location>
</feature>
<dbReference type="Pfam" id="PF00104">
    <property type="entry name" value="Hormone_recep"/>
    <property type="match status" value="1"/>
</dbReference>
<dbReference type="Proteomes" id="UP000035681">
    <property type="component" value="Unplaced"/>
</dbReference>
<dbReference type="PROSITE" id="PS51843">
    <property type="entry name" value="NR_LBD"/>
    <property type="match status" value="1"/>
</dbReference>
<dbReference type="AlphaFoldDB" id="A0A0K0EMX5"/>
<evidence type="ECO:0000256" key="1">
    <source>
        <dbReference type="ARBA" id="ARBA00004123"/>
    </source>
</evidence>
<keyword evidence="6 11" id="KW-0805">Transcription regulation</keyword>
<evidence type="ECO:0000313" key="15">
    <source>
        <dbReference type="WBParaSite" id="SSTP_0001081300.1"/>
    </source>
</evidence>
<dbReference type="WBParaSite" id="TCONS_00000410.p1">
    <property type="protein sequence ID" value="TCONS_00000410.p1"/>
    <property type="gene ID" value="XLOC_000421"/>
</dbReference>
<protein>
    <submittedName>
        <fullName evidence="15 16">Nuclear receptor</fullName>
    </submittedName>
</protein>
<dbReference type="Pfam" id="PF00105">
    <property type="entry name" value="zf-C4"/>
    <property type="match status" value="1"/>
</dbReference>
<evidence type="ECO:0000256" key="7">
    <source>
        <dbReference type="ARBA" id="ARBA00023125"/>
    </source>
</evidence>
<keyword evidence="8 11" id="KW-0804">Transcription</keyword>
<evidence type="ECO:0000256" key="2">
    <source>
        <dbReference type="ARBA" id="ARBA00005993"/>
    </source>
</evidence>
<evidence type="ECO:0000256" key="3">
    <source>
        <dbReference type="ARBA" id="ARBA00022723"/>
    </source>
</evidence>
<dbReference type="Gene3D" id="3.30.50.10">
    <property type="entry name" value="Erythroid Transcription Factor GATA-1, subunit A"/>
    <property type="match status" value="1"/>
</dbReference>
<evidence type="ECO:0000256" key="4">
    <source>
        <dbReference type="ARBA" id="ARBA00022771"/>
    </source>
</evidence>
<dbReference type="PANTHER" id="PTHR24083">
    <property type="entry name" value="NUCLEAR HORMONE RECEPTOR"/>
    <property type="match status" value="1"/>
</dbReference>
<dbReference type="InterPro" id="IPR050274">
    <property type="entry name" value="Nuclear_hormone_rcpt_NR2"/>
</dbReference>
<evidence type="ECO:0000313" key="16">
    <source>
        <dbReference type="WBParaSite" id="TCONS_00000410.p1"/>
    </source>
</evidence>
<dbReference type="PRINTS" id="PR00047">
    <property type="entry name" value="STROIDFINGER"/>
</dbReference>
<dbReference type="InterPro" id="IPR013088">
    <property type="entry name" value="Znf_NHR/GATA"/>
</dbReference>
<dbReference type="SUPFAM" id="SSF57716">
    <property type="entry name" value="Glucocorticoid receptor-like (DNA-binding domain)"/>
    <property type="match status" value="1"/>
</dbReference>
<dbReference type="GO" id="GO:0003700">
    <property type="term" value="F:DNA-binding transcription factor activity"/>
    <property type="evidence" value="ECO:0007669"/>
    <property type="project" value="InterPro"/>
</dbReference>
<dbReference type="PRINTS" id="PR00398">
    <property type="entry name" value="STRDHORMONER"/>
</dbReference>
<evidence type="ECO:0000259" key="12">
    <source>
        <dbReference type="PROSITE" id="PS51030"/>
    </source>
</evidence>
<dbReference type="CDD" id="cd06960">
    <property type="entry name" value="NR_DBD_HNF4A"/>
    <property type="match status" value="1"/>
</dbReference>
<sequence length="409" mass="47070">MINNITTFKEENKCVVCSDIATGIHYGVLSCNGCKTFFRRSIVKNKTYTCLGSGDCDVSKNERCSCKSCRFKKCLTVGMNKSAIQNNRDKIGYTKRNVKRDSISFNFNKKYMIKDYSISSSENDSINMSGFTSENIKSFKGNIRKLKKLEDTLTLLLTRGKLEEYPNLNVGLISPSVFTKPIDVSYSDPIVQPIKNDEKYKVPFWRSRIITLYVDWAKTFKAFNKLPYSDKVCLIINHAPSYIAMCEAFRTPEYISDKIEHPDGHSFTHNLPKIFTQNPSLNTLTPAMRIAFDFIYKPFRRLRITTTEFAILQSIMLFDPDINGLGFASQRNVMAEQKKHINTLFYYISKCFLNEEDVNQRFGDIILRIPTIRKVATKISESLEITDMFQCYEISSIVKETSMPDHNII</sequence>
<keyword evidence="5 11" id="KW-0862">Zinc</keyword>
<dbReference type="InterPro" id="IPR035500">
    <property type="entry name" value="NHR-like_dom_sf"/>
</dbReference>
<comment type="similarity">
    <text evidence="2 11">Belongs to the nuclear hormone receptor family.</text>
</comment>
<dbReference type="CDD" id="cd06157">
    <property type="entry name" value="NR_LBD"/>
    <property type="match status" value="1"/>
</dbReference>
<keyword evidence="9 11" id="KW-0675">Receptor</keyword>
<dbReference type="SMART" id="SM00430">
    <property type="entry name" value="HOLI"/>
    <property type="match status" value="1"/>
</dbReference>
<proteinExistence type="inferred from homology"/>
<organism evidence="15">
    <name type="scientific">Strongyloides stercoralis</name>
    <name type="common">Threadworm</name>
    <dbReference type="NCBI Taxonomy" id="6248"/>
    <lineage>
        <taxon>Eukaryota</taxon>
        <taxon>Metazoa</taxon>
        <taxon>Ecdysozoa</taxon>
        <taxon>Nematoda</taxon>
        <taxon>Chromadorea</taxon>
        <taxon>Rhabditida</taxon>
        <taxon>Tylenchina</taxon>
        <taxon>Panagrolaimomorpha</taxon>
        <taxon>Strongyloidoidea</taxon>
        <taxon>Strongyloididae</taxon>
        <taxon>Strongyloides</taxon>
    </lineage>
</organism>
<keyword evidence="10 11" id="KW-0539">Nucleus</keyword>
<dbReference type="SUPFAM" id="SSF48508">
    <property type="entry name" value="Nuclear receptor ligand-binding domain"/>
    <property type="match status" value="1"/>
</dbReference>
<dbReference type="GO" id="GO:0008270">
    <property type="term" value="F:zinc ion binding"/>
    <property type="evidence" value="ECO:0007669"/>
    <property type="project" value="UniProtKB-KW"/>
</dbReference>
<evidence type="ECO:0000259" key="13">
    <source>
        <dbReference type="PROSITE" id="PS51843"/>
    </source>
</evidence>
<evidence type="ECO:0000256" key="8">
    <source>
        <dbReference type="ARBA" id="ARBA00023163"/>
    </source>
</evidence>
<accession>A0A0K0EMX5</accession>
<feature type="domain" description="NR LBD" evidence="13">
    <location>
        <begin position="174"/>
        <end position="405"/>
    </location>
</feature>
<dbReference type="InterPro" id="IPR001628">
    <property type="entry name" value="Znf_hrmn_rcpt"/>
</dbReference>
<dbReference type="InterPro" id="IPR000536">
    <property type="entry name" value="Nucl_hrmn_rcpt_lig-bd"/>
</dbReference>
<dbReference type="InterPro" id="IPR049636">
    <property type="entry name" value="HNF4-like_DBD"/>
</dbReference>
<keyword evidence="4 11" id="KW-0863">Zinc-finger</keyword>
<dbReference type="PROSITE" id="PS51030">
    <property type="entry name" value="NUCLEAR_REC_DBD_2"/>
    <property type="match status" value="1"/>
</dbReference>
<dbReference type="Gene3D" id="1.10.565.10">
    <property type="entry name" value="Retinoid X Receptor"/>
    <property type="match status" value="1"/>
</dbReference>
<dbReference type="PROSITE" id="PS00031">
    <property type="entry name" value="NUCLEAR_REC_DBD_1"/>
    <property type="match status" value="1"/>
</dbReference>
<dbReference type="STRING" id="6248.A0A0K0EMX5"/>
<evidence type="ECO:0000256" key="11">
    <source>
        <dbReference type="RuleBase" id="RU004334"/>
    </source>
</evidence>
<comment type="subcellular location">
    <subcellularLocation>
        <location evidence="1 11">Nucleus</location>
    </subcellularLocation>
</comment>
<dbReference type="GO" id="GO:0000978">
    <property type="term" value="F:RNA polymerase II cis-regulatory region sequence-specific DNA binding"/>
    <property type="evidence" value="ECO:0007669"/>
    <property type="project" value="InterPro"/>
</dbReference>
<keyword evidence="7 11" id="KW-0238">DNA-binding</keyword>
<evidence type="ECO:0000256" key="5">
    <source>
        <dbReference type="ARBA" id="ARBA00022833"/>
    </source>
</evidence>
<dbReference type="SMART" id="SM00399">
    <property type="entry name" value="ZnF_C4"/>
    <property type="match status" value="1"/>
</dbReference>
<evidence type="ECO:0000256" key="6">
    <source>
        <dbReference type="ARBA" id="ARBA00023015"/>
    </source>
</evidence>
<keyword evidence="3 11" id="KW-0479">Metal-binding</keyword>